<comment type="caution">
    <text evidence="11">The sequence shown here is derived from an EMBL/GenBank/DDBJ whole genome shotgun (WGS) entry which is preliminary data.</text>
</comment>
<comment type="catalytic activity">
    <reaction evidence="8">
        <text>fluoride(in) = fluoride(out)</text>
        <dbReference type="Rhea" id="RHEA:76159"/>
        <dbReference type="ChEBI" id="CHEBI:17051"/>
    </reaction>
    <physiologicalReaction direction="left-to-right" evidence="8">
        <dbReference type="Rhea" id="RHEA:76160"/>
    </physiologicalReaction>
</comment>
<sequence>MKIAIGIAAAGFLGALARYGIGSIPLSGGADSFPWATLFINASGSFLLGWLTGALIRGKTSPAIAEIAGTGFLGAYTTFSAFNGQLWHMLGQGANGPAAAYLLLSGIGGWWLASVGLARGRGEQA</sequence>
<dbReference type="PANTHER" id="PTHR28259">
    <property type="entry name" value="FLUORIDE EXPORT PROTEIN 1-RELATED"/>
    <property type="match status" value="1"/>
</dbReference>
<evidence type="ECO:0000256" key="4">
    <source>
        <dbReference type="ARBA" id="ARBA00022989"/>
    </source>
</evidence>
<dbReference type="InterPro" id="IPR003691">
    <property type="entry name" value="FluC"/>
</dbReference>
<evidence type="ECO:0000256" key="6">
    <source>
        <dbReference type="ARBA" id="ARBA00023303"/>
    </source>
</evidence>
<keyword evidence="6 10" id="KW-0407">Ion channel</keyword>
<evidence type="ECO:0000256" key="8">
    <source>
        <dbReference type="ARBA" id="ARBA00035585"/>
    </source>
</evidence>
<dbReference type="HAMAP" id="MF_00454">
    <property type="entry name" value="FluC"/>
    <property type="match status" value="1"/>
</dbReference>
<evidence type="ECO:0000313" key="11">
    <source>
        <dbReference type="EMBL" id="MFC5467245.1"/>
    </source>
</evidence>
<evidence type="ECO:0000256" key="9">
    <source>
        <dbReference type="ARBA" id="ARBA00049940"/>
    </source>
</evidence>
<accession>A0ABW0LPP1</accession>
<protein>
    <recommendedName>
        <fullName evidence="10">Fluoride-specific ion channel FluC</fullName>
    </recommendedName>
</protein>
<comment type="activity regulation">
    <text evidence="10">Na(+) is not transported, but it plays an essential structural role and its presence is essential for fluoride channel function.</text>
</comment>
<feature type="transmembrane region" description="Helical" evidence="10">
    <location>
        <begin position="33"/>
        <end position="56"/>
    </location>
</feature>
<keyword evidence="3 10" id="KW-0812">Transmembrane</keyword>
<keyword evidence="12" id="KW-1185">Reference proteome</keyword>
<feature type="binding site" evidence="10">
    <location>
        <position position="74"/>
    </location>
    <ligand>
        <name>Na(+)</name>
        <dbReference type="ChEBI" id="CHEBI:29101"/>
        <note>structural</note>
    </ligand>
</feature>
<organism evidence="11 12">
    <name type="scientific">Cohnella suwonensis</name>
    <dbReference type="NCBI Taxonomy" id="696072"/>
    <lineage>
        <taxon>Bacteria</taxon>
        <taxon>Bacillati</taxon>
        <taxon>Bacillota</taxon>
        <taxon>Bacilli</taxon>
        <taxon>Bacillales</taxon>
        <taxon>Paenibacillaceae</taxon>
        <taxon>Cohnella</taxon>
    </lineage>
</organism>
<keyword evidence="10" id="KW-0813">Transport</keyword>
<evidence type="ECO:0000313" key="12">
    <source>
        <dbReference type="Proteomes" id="UP001596105"/>
    </source>
</evidence>
<keyword evidence="10" id="KW-0406">Ion transport</keyword>
<evidence type="ECO:0000256" key="1">
    <source>
        <dbReference type="ARBA" id="ARBA00004651"/>
    </source>
</evidence>
<evidence type="ECO:0000256" key="3">
    <source>
        <dbReference type="ARBA" id="ARBA00022692"/>
    </source>
</evidence>
<evidence type="ECO:0000256" key="7">
    <source>
        <dbReference type="ARBA" id="ARBA00035120"/>
    </source>
</evidence>
<dbReference type="EMBL" id="JBHSMH010000001">
    <property type="protein sequence ID" value="MFC5467245.1"/>
    <property type="molecule type" value="Genomic_DNA"/>
</dbReference>
<keyword evidence="2 10" id="KW-1003">Cell membrane</keyword>
<comment type="similarity">
    <text evidence="7 10">Belongs to the fluoride channel Fluc/FEX (TC 1.A.43) family.</text>
</comment>
<keyword evidence="4 10" id="KW-1133">Transmembrane helix</keyword>
<dbReference type="Pfam" id="PF02537">
    <property type="entry name" value="CRCB"/>
    <property type="match status" value="1"/>
</dbReference>
<name>A0ABW0LPP1_9BACL</name>
<feature type="transmembrane region" description="Helical" evidence="10">
    <location>
        <begin position="98"/>
        <end position="118"/>
    </location>
</feature>
<dbReference type="Proteomes" id="UP001596105">
    <property type="component" value="Unassembled WGS sequence"/>
</dbReference>
<keyword evidence="10" id="KW-0915">Sodium</keyword>
<proteinExistence type="inferred from homology"/>
<evidence type="ECO:0000256" key="5">
    <source>
        <dbReference type="ARBA" id="ARBA00023136"/>
    </source>
</evidence>
<evidence type="ECO:0000256" key="2">
    <source>
        <dbReference type="ARBA" id="ARBA00022475"/>
    </source>
</evidence>
<feature type="transmembrane region" description="Helical" evidence="10">
    <location>
        <begin position="63"/>
        <end position="86"/>
    </location>
</feature>
<gene>
    <name evidence="10" type="primary">fluC</name>
    <name evidence="10" type="synonym">crcB</name>
    <name evidence="11" type="ORF">ACFPPD_00840</name>
</gene>
<dbReference type="RefSeq" id="WP_209747732.1">
    <property type="nucleotide sequence ID" value="NZ_JBHSMH010000001.1"/>
</dbReference>
<dbReference type="PANTHER" id="PTHR28259:SF1">
    <property type="entry name" value="FLUORIDE EXPORT PROTEIN 1-RELATED"/>
    <property type="match status" value="1"/>
</dbReference>
<keyword evidence="5 10" id="KW-0472">Membrane</keyword>
<comment type="subcellular location">
    <subcellularLocation>
        <location evidence="1 10">Cell membrane</location>
        <topology evidence="1 10">Multi-pass membrane protein</topology>
    </subcellularLocation>
</comment>
<comment type="function">
    <text evidence="9 10">Fluoride-specific ion channel. Important for reducing fluoride concentration in the cell, thus reducing its toxicity.</text>
</comment>
<feature type="binding site" evidence="10">
    <location>
        <position position="77"/>
    </location>
    <ligand>
        <name>Na(+)</name>
        <dbReference type="ChEBI" id="CHEBI:29101"/>
        <note>structural</note>
    </ligand>
</feature>
<reference evidence="12" key="1">
    <citation type="journal article" date="2019" name="Int. J. Syst. Evol. Microbiol.">
        <title>The Global Catalogue of Microorganisms (GCM) 10K type strain sequencing project: providing services to taxonomists for standard genome sequencing and annotation.</title>
        <authorList>
            <consortium name="The Broad Institute Genomics Platform"/>
            <consortium name="The Broad Institute Genome Sequencing Center for Infectious Disease"/>
            <person name="Wu L."/>
            <person name="Ma J."/>
        </authorList>
    </citation>
    <scope>NUCLEOTIDE SEQUENCE [LARGE SCALE GENOMIC DNA]</scope>
    <source>
        <strain evidence="12">CCUG 57113</strain>
    </source>
</reference>
<keyword evidence="10" id="KW-0479">Metal-binding</keyword>
<evidence type="ECO:0000256" key="10">
    <source>
        <dbReference type="HAMAP-Rule" id="MF_00454"/>
    </source>
</evidence>